<accession>A0A6J7WZK4</accession>
<evidence type="ECO:0000313" key="3">
    <source>
        <dbReference type="EMBL" id="CAB5223446.1"/>
    </source>
</evidence>
<protein>
    <submittedName>
        <fullName evidence="3">Uncharacterized protein</fullName>
    </submittedName>
</protein>
<evidence type="ECO:0000256" key="2">
    <source>
        <dbReference type="SAM" id="Phobius"/>
    </source>
</evidence>
<evidence type="ECO:0000256" key="1">
    <source>
        <dbReference type="SAM" id="Coils"/>
    </source>
</evidence>
<feature type="transmembrane region" description="Helical" evidence="2">
    <location>
        <begin position="157"/>
        <end position="178"/>
    </location>
</feature>
<name>A0A6J7WZK4_9CAUD</name>
<sequence>MATEEIALKITTDASQTEKSVKSIRAELREAQQNAIALGRQFGELSPEALAAAQKVANLKDEVGDLKNRIDALNPDAKFRAFSTALQGVAGGFAGVQGAIGLFGTESEELERQLLKVQSALALSEGINSILEAKDSFLNLGAIIRTKVVAAFSTLKGAIIATGIGALAVLLGTIVAYWDEISEAIGGATKETKAYGEAQKEVNSEVEKAYENLIAVGNGFQAARDGAISKTEALALYNDKLGATIGKAETLEQAERLYKANSANYIKAITARATAQVLLAKAATAAAKAATGEDADLGWWDTAVVAVANAVGGIGLASEEVVKRASKNRQKNQDEINLYQGLALTELEKAGAAEAEMQKVAVKNGTSIVRAGVKAQTAAKKEGITQQANDRKVEMTQEEKDAQAKKELFEKNKKELQDLNTETAEENRLARLSDFERDIEQLTTEYNEKLAKAKEFNVGIEAITEEYKRKKEEREKEQDIIDLEKSIENDAAKIAKTQGDFENDLAVLDAQRQMILSNTALTEEQRTKLLDENAKARVEITKAEFDARMALMDALGQGMNTLSDLVGKETAAGKGFAVAASLISTYSAIAGQLSAFSKVPIPGYAIAQAIATGLAGFAAVRNILKVKVPGGAPAPAAPAGMAMPTQAPIASAVQVTNMQALGTTDVNVQNQGAVKAFVVERDITDSQDRISKIKAAATL</sequence>
<keyword evidence="2" id="KW-0472">Membrane</keyword>
<reference evidence="3" key="1">
    <citation type="submission" date="2020-05" db="EMBL/GenBank/DDBJ databases">
        <authorList>
            <person name="Chiriac C."/>
            <person name="Salcher M."/>
            <person name="Ghai R."/>
            <person name="Kavagutti S V."/>
        </authorList>
    </citation>
    <scope>NUCLEOTIDE SEQUENCE</scope>
</reference>
<feature type="coiled-coil region" evidence="1">
    <location>
        <begin position="385"/>
        <end position="480"/>
    </location>
</feature>
<keyword evidence="1" id="KW-0175">Coiled coil</keyword>
<organism evidence="3">
    <name type="scientific">uncultured Caudovirales phage</name>
    <dbReference type="NCBI Taxonomy" id="2100421"/>
    <lineage>
        <taxon>Viruses</taxon>
        <taxon>Duplodnaviria</taxon>
        <taxon>Heunggongvirae</taxon>
        <taxon>Uroviricota</taxon>
        <taxon>Caudoviricetes</taxon>
        <taxon>Peduoviridae</taxon>
        <taxon>Maltschvirus</taxon>
        <taxon>Maltschvirus maltsch</taxon>
    </lineage>
</organism>
<feature type="coiled-coil region" evidence="1">
    <location>
        <begin position="14"/>
        <end position="69"/>
    </location>
</feature>
<dbReference type="EMBL" id="LR798320">
    <property type="protein sequence ID" value="CAB5223446.1"/>
    <property type="molecule type" value="Genomic_DNA"/>
</dbReference>
<proteinExistence type="predicted"/>
<keyword evidence="2" id="KW-1133">Transmembrane helix</keyword>
<gene>
    <name evidence="3" type="ORF">UFOVP384_54</name>
</gene>
<keyword evidence="2" id="KW-0812">Transmembrane</keyword>